<dbReference type="RefSeq" id="WP_072546458.1">
    <property type="nucleotide sequence ID" value="NZ_CAUDDV010000002.1"/>
</dbReference>
<dbReference type="PROSITE" id="PS51257">
    <property type="entry name" value="PROKAR_LIPOPROTEIN"/>
    <property type="match status" value="1"/>
</dbReference>
<dbReference type="EMBL" id="JACLYZ010000010">
    <property type="protein sequence ID" value="MBM6734803.1"/>
    <property type="molecule type" value="Genomic_DNA"/>
</dbReference>
<dbReference type="OrthoDB" id="9800230at2"/>
<dbReference type="Proteomes" id="UP000766986">
    <property type="component" value="Unassembled WGS sequence"/>
</dbReference>
<reference evidence="3 5" key="3">
    <citation type="journal article" date="2021" name="Sci. Rep.">
        <title>The distribution of antibiotic resistance genes in chicken gut microbiota commensals.</title>
        <authorList>
            <person name="Juricova H."/>
            <person name="Matiasovicova J."/>
            <person name="Kubasova T."/>
            <person name="Cejkova D."/>
            <person name="Rychlik I."/>
        </authorList>
    </citation>
    <scope>NUCLEOTIDE SEQUENCE [LARGE SCALE GENOMIC DNA]</scope>
    <source>
        <strain evidence="3 5">An772</strain>
    </source>
</reference>
<comment type="caution">
    <text evidence="2">The sequence shown here is derived from an EMBL/GenBank/DDBJ whole genome shotgun (WGS) entry which is preliminary data.</text>
</comment>
<evidence type="ECO:0000313" key="4">
    <source>
        <dbReference type="Proteomes" id="UP000717835"/>
    </source>
</evidence>
<feature type="signal peptide" evidence="1">
    <location>
        <begin position="1"/>
        <end position="18"/>
    </location>
</feature>
<reference evidence="3" key="1">
    <citation type="submission" date="2020-08" db="EMBL/GenBank/DDBJ databases">
        <authorList>
            <person name="Cejkova D."/>
            <person name="Kubasova T."/>
            <person name="Jahodarova E."/>
            <person name="Rychlik I."/>
        </authorList>
    </citation>
    <scope>NUCLEOTIDE SEQUENCE</scope>
    <source>
        <strain evidence="3">An772</strain>
    </source>
</reference>
<keyword evidence="5" id="KW-1185">Reference proteome</keyword>
<gene>
    <name evidence="3" type="ORF">H7U35_06170</name>
    <name evidence="2" type="ORF">K8W02_03760</name>
</gene>
<reference evidence="2" key="2">
    <citation type="journal article" date="2021" name="PeerJ">
        <title>Extensive microbial diversity within the chicken gut microbiome revealed by metagenomics and culture.</title>
        <authorList>
            <person name="Gilroy R."/>
            <person name="Ravi A."/>
            <person name="Getino M."/>
            <person name="Pursley I."/>
            <person name="Horton D.L."/>
            <person name="Alikhan N.F."/>
            <person name="Baker D."/>
            <person name="Gharbi K."/>
            <person name="Hall N."/>
            <person name="Watson M."/>
            <person name="Adriaenssens E.M."/>
            <person name="Foster-Nyarko E."/>
            <person name="Jarju S."/>
            <person name="Secka A."/>
            <person name="Antonio M."/>
            <person name="Oren A."/>
            <person name="Chaudhuri R.R."/>
            <person name="La Ragione R."/>
            <person name="Hildebrand F."/>
            <person name="Pallen M.J."/>
        </authorList>
    </citation>
    <scope>NUCLEOTIDE SEQUENCE</scope>
    <source>
        <strain evidence="2">CHK55-1828</strain>
    </source>
</reference>
<organism evidence="2 4">
    <name type="scientific">Mediterranea massiliensis</name>
    <dbReference type="NCBI Taxonomy" id="1841865"/>
    <lineage>
        <taxon>Bacteria</taxon>
        <taxon>Pseudomonadati</taxon>
        <taxon>Bacteroidota</taxon>
        <taxon>Bacteroidia</taxon>
        <taxon>Bacteroidales</taxon>
        <taxon>Bacteroidaceae</taxon>
        <taxon>Mediterranea</taxon>
    </lineage>
</organism>
<protein>
    <submittedName>
        <fullName evidence="2">DUF4861 domain-containing protein</fullName>
    </submittedName>
</protein>
<dbReference type="EMBL" id="DYVX01000032">
    <property type="protein sequence ID" value="HJF91490.1"/>
    <property type="molecule type" value="Genomic_DNA"/>
</dbReference>
<keyword evidence="1" id="KW-0732">Signal</keyword>
<evidence type="ECO:0000256" key="1">
    <source>
        <dbReference type="SAM" id="SignalP"/>
    </source>
</evidence>
<evidence type="ECO:0000313" key="3">
    <source>
        <dbReference type="EMBL" id="MBM6734803.1"/>
    </source>
</evidence>
<dbReference type="Proteomes" id="UP000717835">
    <property type="component" value="Unassembled WGS sequence"/>
</dbReference>
<dbReference type="AlphaFoldDB" id="A0A921HW31"/>
<evidence type="ECO:0000313" key="2">
    <source>
        <dbReference type="EMBL" id="HJF91490.1"/>
    </source>
</evidence>
<name>A0A921HW31_9BACT</name>
<dbReference type="InterPro" id="IPR011013">
    <property type="entry name" value="Gal_mutarotase_sf_dom"/>
</dbReference>
<accession>A0A921HW31</accession>
<dbReference type="GO" id="GO:0003824">
    <property type="term" value="F:catalytic activity"/>
    <property type="evidence" value="ECO:0007669"/>
    <property type="project" value="InterPro"/>
</dbReference>
<dbReference type="GO" id="GO:0030246">
    <property type="term" value="F:carbohydrate binding"/>
    <property type="evidence" value="ECO:0007669"/>
    <property type="project" value="InterPro"/>
</dbReference>
<dbReference type="GO" id="GO:0005975">
    <property type="term" value="P:carbohydrate metabolic process"/>
    <property type="evidence" value="ECO:0007669"/>
    <property type="project" value="InterPro"/>
</dbReference>
<evidence type="ECO:0000313" key="5">
    <source>
        <dbReference type="Proteomes" id="UP000766986"/>
    </source>
</evidence>
<feature type="chain" id="PRO_5037277974" evidence="1">
    <location>
        <begin position="19"/>
        <end position="409"/>
    </location>
</feature>
<sequence>MKKMILSCLAASVLMACADNRPMTVVVSNPLDMERSGEMVEVSMDEIARRLQLADTAQIVVLDAEGTEVPYQITYDDKVIFPATVAAGGKASYIIQEGTPQPVEVKTCGRQYPERLDDMAWENDLVAFRAYGPALQQTGERGFGYDLFLKRGTSEPVLEDFYAKELDKETRARAAELRKTDPKAASELLQSISYHIDHGYGMDCYAVGPTLGAGVAALVADGEIVYPWCYKDFEVLDNGPLRFTVKLEFNPLTVKGDSNVVETRVITLDAGSHLNKTLVVYAGLQEAMPVVTGIVLHDDGAVVTDAGNGYMTYVDPTTGEGNGNIFVGAVFPANVKEAKVVKYTDEEKKQHGNAEGHVLAFSDYEPGSEYTYYWGFGWDKADIKDAAAWNAYVSAYAQKVRNPLEVSVQ</sequence>
<proteinExistence type="predicted"/>
<reference evidence="2" key="4">
    <citation type="submission" date="2021-09" db="EMBL/GenBank/DDBJ databases">
        <authorList>
            <person name="Gilroy R."/>
        </authorList>
    </citation>
    <scope>NUCLEOTIDE SEQUENCE</scope>
    <source>
        <strain evidence="2">CHK55-1828</strain>
    </source>
</reference>
<dbReference type="Pfam" id="PF16153">
    <property type="entry name" value="DUF4861"/>
    <property type="match status" value="1"/>
</dbReference>
<dbReference type="SUPFAM" id="SSF74650">
    <property type="entry name" value="Galactose mutarotase-like"/>
    <property type="match status" value="1"/>
</dbReference>
<dbReference type="InterPro" id="IPR032342">
    <property type="entry name" value="DUF4861"/>
</dbReference>